<feature type="region of interest" description="Disordered" evidence="2">
    <location>
        <begin position="769"/>
        <end position="971"/>
    </location>
</feature>
<dbReference type="InterPro" id="IPR050951">
    <property type="entry name" value="Retrovirus_Pol_polyprotein"/>
</dbReference>
<dbReference type="PANTHER" id="PTHR37984">
    <property type="entry name" value="PROTEIN CBG26694"/>
    <property type="match status" value="1"/>
</dbReference>
<dbReference type="FunFam" id="3.30.420.10:FF:000032">
    <property type="entry name" value="Retrovirus-related Pol polyprotein from transposon 297-like Protein"/>
    <property type="match status" value="1"/>
</dbReference>
<evidence type="ECO:0000313" key="4">
    <source>
        <dbReference type="EMBL" id="CAG7832139.1"/>
    </source>
</evidence>
<dbReference type="OrthoDB" id="6752380at2759"/>
<dbReference type="EC" id="2.7.7.49" evidence="1"/>
<dbReference type="InterPro" id="IPR001584">
    <property type="entry name" value="Integrase_cat-core"/>
</dbReference>
<feature type="region of interest" description="Disordered" evidence="2">
    <location>
        <begin position="437"/>
        <end position="487"/>
    </location>
</feature>
<accession>A0A8J2PSL6</accession>
<dbReference type="AlphaFoldDB" id="A0A8J2PSL6"/>
<feature type="compositionally biased region" description="Low complexity" evidence="2">
    <location>
        <begin position="931"/>
        <end position="942"/>
    </location>
</feature>
<feature type="domain" description="Integrase catalytic" evidence="3">
    <location>
        <begin position="140"/>
        <end position="308"/>
    </location>
</feature>
<dbReference type="FunFam" id="1.10.340.70:FF:000001">
    <property type="entry name" value="Retrovirus-related Pol polyprotein from transposon gypsy-like Protein"/>
    <property type="match status" value="1"/>
</dbReference>
<dbReference type="PANTHER" id="PTHR37984:SF5">
    <property type="entry name" value="PROTEIN NYNRIN-LIKE"/>
    <property type="match status" value="1"/>
</dbReference>
<feature type="compositionally biased region" description="Acidic residues" evidence="2">
    <location>
        <begin position="916"/>
        <end position="926"/>
    </location>
</feature>
<dbReference type="GO" id="GO:0003964">
    <property type="term" value="F:RNA-directed DNA polymerase activity"/>
    <property type="evidence" value="ECO:0007669"/>
    <property type="project" value="UniProtKB-EC"/>
</dbReference>
<feature type="compositionally biased region" description="Polar residues" evidence="2">
    <location>
        <begin position="948"/>
        <end position="964"/>
    </location>
</feature>
<dbReference type="Pfam" id="PF17921">
    <property type="entry name" value="Integrase_H2C2"/>
    <property type="match status" value="1"/>
</dbReference>
<dbReference type="InterPro" id="IPR041588">
    <property type="entry name" value="Integrase_H2C2"/>
</dbReference>
<evidence type="ECO:0000256" key="1">
    <source>
        <dbReference type="ARBA" id="ARBA00012493"/>
    </source>
</evidence>
<comment type="caution">
    <text evidence="4">The sequence shown here is derived from an EMBL/GenBank/DDBJ whole genome shotgun (WGS) entry which is preliminary data.</text>
</comment>
<keyword evidence="5" id="KW-1185">Reference proteome</keyword>
<gene>
    <name evidence="4" type="ORF">AFUS01_LOCUS41842</name>
</gene>
<reference evidence="4" key="1">
    <citation type="submission" date="2021-06" db="EMBL/GenBank/DDBJ databases">
        <authorList>
            <person name="Hodson N. C."/>
            <person name="Mongue J. A."/>
            <person name="Jaron S. K."/>
        </authorList>
    </citation>
    <scope>NUCLEOTIDE SEQUENCE</scope>
</reference>
<feature type="compositionally biased region" description="Polar residues" evidence="2">
    <location>
        <begin position="440"/>
        <end position="450"/>
    </location>
</feature>
<evidence type="ECO:0000256" key="2">
    <source>
        <dbReference type="SAM" id="MobiDB-lite"/>
    </source>
</evidence>
<dbReference type="PROSITE" id="PS50994">
    <property type="entry name" value="INTEGRASE"/>
    <property type="match status" value="1"/>
</dbReference>
<feature type="region of interest" description="Disordered" evidence="2">
    <location>
        <begin position="511"/>
        <end position="545"/>
    </location>
</feature>
<feature type="compositionally biased region" description="Polar residues" evidence="2">
    <location>
        <begin position="476"/>
        <end position="486"/>
    </location>
</feature>
<sequence length="1009" mass="113021">MLNEQKNCRELGLVYSYLIDKSLLTEPTLIQRVTKLAKDATLHDGLLMKYVGPRGKPWESELRFWKVWVPVSLRPKTLEIFHSSPTSGHFGIRKTYKAIEDRCYWRSLRRDVTKFIYHCTACQQTKIPPKSPPGFATSPIADAPWELLSIDLMGPYTTSGQQKKYIFVVLDYFSKWVEIFPIRSSTTNQVITRLWEVFFRWGLPKALMSDRGSQFTSHQYLRFCSNLNIKVFRTTAFHPQSNAVEAYNKTIKTIIITTTERMKDWDKCVKEIALAIHSHVNESTQFTPAYLNFGHELRTPYDKSLNLQLPGISSRNNFADRMTLIRTIAKENIIAAQEQYQRYYNERHSKVSYKVGDSVMLRTHLLSNASKGFTASLAPRYEGPYTIKALIANNIVELDTPTTRQSRISNDHHVCKLKPCSSDSYVDPDPRRLEIRQDEATATNPGSADQTLGPRPFSGPEPTLVQPPQPAGPEPASSTGTPSLANVSAHATPFVPSKSVTWASPIVQPSFRALTDPDPPHNANSGEHPQVATTTNETPVRSERSARLVHEPLPIEYEGCRSVLHQLSLLPEELSPLRMADGEKLPPVKKLSVPKSFRLQHYWSATLIQTEPSLSTDIIPATGVLGNSRSFATATDPVNEIEYPSMSEVGQFPWDPSQIKITISSQWASSSRSFYVPSRMEPESRVLPLLQYQPPKPKGLPTNHLFSIISVISPTICHNGRSTDPPTQIPILFIDGVKAKRAVVAKQALRHTQQYQRVDQRAPSILEPCHSDDLFDPPIKTNATNHVSRWNLPPLQTPITHPRRRSLPEASLREAPIGIPNEDSLGPDPRSPRRSPTSKRQLNSLEPSFAKRAPTPPLISKSSSIIDKLFGLSDDDSRRDPYEMGEDDGTHTRKFISFSDNSSSSSGSNSSSSSGEDGDDPTDQICEDTHVPSVSLPSTSPPYESHHSTTNTCPSLTLSDSSPSQKPPPEVDLHAEAVNFFAGVYDFNLDDCDRKALEFCKWFKQTEIP</sequence>
<organism evidence="4 5">
    <name type="scientific">Allacma fusca</name>
    <dbReference type="NCBI Taxonomy" id="39272"/>
    <lineage>
        <taxon>Eukaryota</taxon>
        <taxon>Metazoa</taxon>
        <taxon>Ecdysozoa</taxon>
        <taxon>Arthropoda</taxon>
        <taxon>Hexapoda</taxon>
        <taxon>Collembola</taxon>
        <taxon>Symphypleona</taxon>
        <taxon>Sminthuridae</taxon>
        <taxon>Allacma</taxon>
    </lineage>
</organism>
<dbReference type="Proteomes" id="UP000708208">
    <property type="component" value="Unassembled WGS sequence"/>
</dbReference>
<feature type="compositionally biased region" description="Polar residues" evidence="2">
    <location>
        <begin position="522"/>
        <end position="539"/>
    </location>
</feature>
<dbReference type="EMBL" id="CAJVCH010563690">
    <property type="protein sequence ID" value="CAG7832139.1"/>
    <property type="molecule type" value="Genomic_DNA"/>
</dbReference>
<evidence type="ECO:0000313" key="5">
    <source>
        <dbReference type="Proteomes" id="UP000708208"/>
    </source>
</evidence>
<protein>
    <recommendedName>
        <fullName evidence="1">RNA-directed DNA polymerase</fullName>
        <ecNumber evidence="1">2.7.7.49</ecNumber>
    </recommendedName>
</protein>
<dbReference type="Pfam" id="PF00665">
    <property type="entry name" value="rve"/>
    <property type="match status" value="1"/>
</dbReference>
<name>A0A8J2PSL6_9HEXA</name>
<dbReference type="GO" id="GO:0015074">
    <property type="term" value="P:DNA integration"/>
    <property type="evidence" value="ECO:0007669"/>
    <property type="project" value="InterPro"/>
</dbReference>
<proteinExistence type="predicted"/>
<feature type="compositionally biased region" description="Low complexity" evidence="2">
    <location>
        <begin position="897"/>
        <end position="915"/>
    </location>
</feature>
<evidence type="ECO:0000259" key="3">
    <source>
        <dbReference type="PROSITE" id="PS50994"/>
    </source>
</evidence>